<feature type="compositionally biased region" description="Polar residues" evidence="1">
    <location>
        <begin position="185"/>
        <end position="199"/>
    </location>
</feature>
<dbReference type="Pfam" id="PF15963">
    <property type="entry name" value="Myb_DNA-bind_7"/>
    <property type="match status" value="1"/>
</dbReference>
<accession>A0A922LWK0</accession>
<evidence type="ECO:0000256" key="1">
    <source>
        <dbReference type="SAM" id="MobiDB-lite"/>
    </source>
</evidence>
<comment type="caution">
    <text evidence="3">The sequence shown here is derived from an EMBL/GenBank/DDBJ whole genome shotgun (WGS) entry which is preliminary data.</text>
</comment>
<feature type="region of interest" description="Disordered" evidence="1">
    <location>
        <begin position="43"/>
        <end position="72"/>
    </location>
</feature>
<dbReference type="KEGG" id="shx:MS3_00001361"/>
<evidence type="ECO:0000259" key="2">
    <source>
        <dbReference type="Pfam" id="PF15963"/>
    </source>
</evidence>
<dbReference type="CTD" id="75576780"/>
<reference evidence="3" key="3">
    <citation type="submission" date="2021-06" db="EMBL/GenBank/DDBJ databases">
        <title>Chromosome-level genome assembly for S. haematobium.</title>
        <authorList>
            <person name="Stroehlein A.J."/>
        </authorList>
    </citation>
    <scope>NUCLEOTIDE SEQUENCE</scope>
</reference>
<dbReference type="Proteomes" id="UP000471633">
    <property type="component" value="Unassembled WGS sequence"/>
</dbReference>
<reference evidence="3" key="2">
    <citation type="journal article" date="2019" name="Gigascience">
        <title>High-quality Schistosoma haematobium genome achieved by single-molecule and long-range sequencing.</title>
        <authorList>
            <person name="Stroehlein A.J."/>
            <person name="Korhonen P.K."/>
            <person name="Chong T.M."/>
            <person name="Lim Y.L."/>
            <person name="Chan K.G."/>
            <person name="Webster B."/>
            <person name="Rollinson D."/>
            <person name="Brindley P.J."/>
            <person name="Gasser R.B."/>
            <person name="Young N.D."/>
        </authorList>
    </citation>
    <scope>NUCLEOTIDE SEQUENCE</scope>
</reference>
<protein>
    <recommendedName>
        <fullName evidence="2">Transcription factor TFIIIB component B'' Myb domain-containing protein</fullName>
    </recommendedName>
</protein>
<reference evidence="3" key="4">
    <citation type="journal article" date="2022" name="PLoS Pathog.">
        <title>Chromosome-level genome of Schistosoma haematobium underpins genome-wide explorations of molecular variation.</title>
        <authorList>
            <person name="Stroehlein A.J."/>
            <person name="Korhonen P.K."/>
            <person name="Lee V.V."/>
            <person name="Ralph S.A."/>
            <person name="Mentink-Kane M."/>
            <person name="You H."/>
            <person name="McManus D.P."/>
            <person name="Tchuente L.T."/>
            <person name="Stothard J.R."/>
            <person name="Kaur P."/>
            <person name="Dudchenko O."/>
            <person name="Aiden E.L."/>
            <person name="Yang B."/>
            <person name="Yang H."/>
            <person name="Emery A.M."/>
            <person name="Webster B.L."/>
            <person name="Brindley P.J."/>
            <person name="Rollinson D."/>
            <person name="Chang B.C.H."/>
            <person name="Gasser R.B."/>
            <person name="Young N.D."/>
        </authorList>
    </citation>
    <scope>NUCLEOTIDE SEQUENCE</scope>
</reference>
<dbReference type="EMBL" id="AMPZ03000001">
    <property type="protein sequence ID" value="KAH9595227.1"/>
    <property type="molecule type" value="Genomic_DNA"/>
</dbReference>
<feature type="region of interest" description="Disordered" evidence="1">
    <location>
        <begin position="81"/>
        <end position="100"/>
    </location>
</feature>
<gene>
    <name evidence="3" type="ORF">MS3_00001361</name>
</gene>
<dbReference type="RefSeq" id="XP_051074192.1">
    <property type="nucleotide sequence ID" value="XM_051208792.1"/>
</dbReference>
<dbReference type="AlphaFoldDB" id="A0A922LWK0"/>
<evidence type="ECO:0000313" key="4">
    <source>
        <dbReference type="Proteomes" id="UP000471633"/>
    </source>
</evidence>
<feature type="domain" description="Transcription factor TFIIIB component B'' Myb" evidence="2">
    <location>
        <begin position="1"/>
        <end position="43"/>
    </location>
</feature>
<dbReference type="InterPro" id="IPR039467">
    <property type="entry name" value="TFIIIB_B''_Myb"/>
</dbReference>
<keyword evidence="4" id="KW-1185">Reference proteome</keyword>
<name>A0A922LWK0_SCHHA</name>
<organism evidence="3 4">
    <name type="scientific">Schistosoma haematobium</name>
    <name type="common">Blood fluke</name>
    <dbReference type="NCBI Taxonomy" id="6185"/>
    <lineage>
        <taxon>Eukaryota</taxon>
        <taxon>Metazoa</taxon>
        <taxon>Spiralia</taxon>
        <taxon>Lophotrochozoa</taxon>
        <taxon>Platyhelminthes</taxon>
        <taxon>Trematoda</taxon>
        <taxon>Digenea</taxon>
        <taxon>Strigeidida</taxon>
        <taxon>Schistosomatoidea</taxon>
        <taxon>Schistosomatidae</taxon>
        <taxon>Schistosoma</taxon>
    </lineage>
</organism>
<proteinExistence type="predicted"/>
<reference evidence="3" key="1">
    <citation type="journal article" date="2012" name="Nat. Genet.">
        <title>Whole-genome sequence of Schistosoma haematobium.</title>
        <authorList>
            <person name="Young N.D."/>
            <person name="Jex A.R."/>
            <person name="Li B."/>
            <person name="Liu S."/>
            <person name="Yang L."/>
            <person name="Xiong Z."/>
            <person name="Li Y."/>
            <person name="Cantacessi C."/>
            <person name="Hall R.S."/>
            <person name="Xu X."/>
            <person name="Chen F."/>
            <person name="Wu X."/>
            <person name="Zerlotini A."/>
            <person name="Oliveira G."/>
            <person name="Hofmann A."/>
            <person name="Zhang G."/>
            <person name="Fang X."/>
            <person name="Kang Y."/>
            <person name="Campbell B.E."/>
            <person name="Loukas A."/>
            <person name="Ranganathan S."/>
            <person name="Rollinson D."/>
            <person name="Rinaldi G."/>
            <person name="Brindley P.J."/>
            <person name="Yang H."/>
            <person name="Wang J."/>
            <person name="Wang J."/>
            <person name="Gasser R.B."/>
        </authorList>
    </citation>
    <scope>NUCLEOTIDE SEQUENCE</scope>
</reference>
<feature type="region of interest" description="Disordered" evidence="1">
    <location>
        <begin position="176"/>
        <end position="214"/>
    </location>
</feature>
<dbReference type="GeneID" id="75576780"/>
<sequence length="230" mass="26658">MEKMFPRRKRSELVSKFKREEKRNPYLVNQALRNRRTYDLINLFPSSDEEENARPDKSSKSSRKKSRCDQDSIECNEQSCNQNLDATSKPKSRRKSLLRRDPDFERHLSETIDCVLSQFTNSDAGNRKCQLTQHTGSDQQCKQNTNHRYEFRHSSRSIPSLQQMISIKEAELAASEKDNLETVMDSPQISTTSESNPVDTSKENVSKPPKSYYRPKIDLFNLSETILGES</sequence>
<evidence type="ECO:0000313" key="3">
    <source>
        <dbReference type="EMBL" id="KAH9595227.1"/>
    </source>
</evidence>